<dbReference type="EMBL" id="JAAGUZ010000034">
    <property type="protein sequence ID" value="NEW45610.1"/>
    <property type="molecule type" value="Genomic_DNA"/>
</dbReference>
<keyword evidence="2" id="KW-0378">Hydrolase</keyword>
<evidence type="ECO:0000313" key="2">
    <source>
        <dbReference type="EMBL" id="NEW45610.1"/>
    </source>
</evidence>
<evidence type="ECO:0000313" key="3">
    <source>
        <dbReference type="EMBL" id="NEW56170.1"/>
    </source>
</evidence>
<dbReference type="SUPFAM" id="SSF53474">
    <property type="entry name" value="alpha/beta-Hydrolases"/>
    <property type="match status" value="1"/>
</dbReference>
<evidence type="ECO:0000313" key="5">
    <source>
        <dbReference type="Proteomes" id="UP000470876"/>
    </source>
</evidence>
<comment type="caution">
    <text evidence="2">The sequence shown here is derived from an EMBL/GenBank/DDBJ whole genome shotgun (WGS) entry which is preliminary data.</text>
</comment>
<name>A0A6P1D9N9_9NOCA</name>
<organism evidence="2 4">
    <name type="scientific">Nocardia cyriacigeorgica</name>
    <dbReference type="NCBI Taxonomy" id="135487"/>
    <lineage>
        <taxon>Bacteria</taxon>
        <taxon>Bacillati</taxon>
        <taxon>Actinomycetota</taxon>
        <taxon>Actinomycetes</taxon>
        <taxon>Mycobacteriales</taxon>
        <taxon>Nocardiaceae</taxon>
        <taxon>Nocardia</taxon>
    </lineage>
</organism>
<feature type="domain" description="AB hydrolase-1" evidence="1">
    <location>
        <begin position="21"/>
        <end position="259"/>
    </location>
</feature>
<dbReference type="Gene3D" id="3.40.50.1820">
    <property type="entry name" value="alpha/beta hydrolase"/>
    <property type="match status" value="1"/>
</dbReference>
<keyword evidence="5" id="KW-1185">Reference proteome</keyword>
<proteinExistence type="predicted"/>
<dbReference type="InterPro" id="IPR000639">
    <property type="entry name" value="Epox_hydrolase-like"/>
</dbReference>
<reference evidence="4 5" key="1">
    <citation type="submission" date="2020-01" db="EMBL/GenBank/DDBJ databases">
        <title>Genetics and antimicrobial susceptibilities of Nocardia species isolated from the soil; a comparison with species isolated from humans.</title>
        <authorList>
            <person name="Carrasco G."/>
            <person name="Monzon S."/>
            <person name="Sansegundo M."/>
            <person name="Garcia E."/>
            <person name="Garrido N."/>
            <person name="Medina M.J."/>
            <person name="Villalon P."/>
            <person name="Ramirez-Arocha A.C."/>
            <person name="Jimenez P."/>
            <person name="Cuesta I."/>
            <person name="Valdezate S."/>
        </authorList>
    </citation>
    <scope>NUCLEOTIDE SEQUENCE [LARGE SCALE GENOMIC DNA]</scope>
    <source>
        <strain evidence="2 4">CNM20110639</strain>
        <strain evidence="3 5">CNM20110649</strain>
    </source>
</reference>
<accession>A0A6P1D9N9</accession>
<protein>
    <submittedName>
        <fullName evidence="2">Alpha/beta hydrolase</fullName>
    </submittedName>
</protein>
<dbReference type="Proteomes" id="UP000470876">
    <property type="component" value="Unassembled WGS sequence"/>
</dbReference>
<dbReference type="GO" id="GO:0016787">
    <property type="term" value="F:hydrolase activity"/>
    <property type="evidence" value="ECO:0007669"/>
    <property type="project" value="UniProtKB-KW"/>
</dbReference>
<dbReference type="PRINTS" id="PR00111">
    <property type="entry name" value="ABHYDROLASE"/>
</dbReference>
<evidence type="ECO:0000259" key="1">
    <source>
        <dbReference type="Pfam" id="PF12697"/>
    </source>
</evidence>
<dbReference type="EMBL" id="JAAGUX010000014">
    <property type="protein sequence ID" value="NEW56170.1"/>
    <property type="molecule type" value="Genomic_DNA"/>
</dbReference>
<dbReference type="AlphaFoldDB" id="A0A6P1D9N9"/>
<sequence>MVAAGTPVHVGVDGPDDAPAIVLIHGFSGSLHWFHHLTGELATGHRVIRADLRGHGRTGGHTGLVPESQAATLDALLDVLGVSGAIIVGHSFGADVALALARRRSDVRAVSIIGQAPDYSYATLPPGGVVMTLPVLGPVLHRLSPPTAVRLGMRTGFAPGFRSDNAFDHPQRPVLDHRAMSPAMYRTVLTERRARLAADPLDAQVHALGLPTLVLHGDRDQMYDVARTTARYAAVGAHVEVVTGSGHSPNVERPEEVVRLLSAFVAEHG</sequence>
<dbReference type="PRINTS" id="PR00412">
    <property type="entry name" value="EPOXHYDRLASE"/>
</dbReference>
<dbReference type="PANTHER" id="PTHR43798:SF33">
    <property type="entry name" value="HYDROLASE, PUTATIVE (AFU_ORTHOLOGUE AFUA_2G14860)-RELATED"/>
    <property type="match status" value="1"/>
</dbReference>
<dbReference type="InterPro" id="IPR029058">
    <property type="entry name" value="AB_hydrolase_fold"/>
</dbReference>
<gene>
    <name evidence="2" type="ORF">GV789_14275</name>
    <name evidence="3" type="ORF">GV794_10985</name>
</gene>
<dbReference type="Proteomes" id="UP000468928">
    <property type="component" value="Unassembled WGS sequence"/>
</dbReference>
<dbReference type="Pfam" id="PF12697">
    <property type="entry name" value="Abhydrolase_6"/>
    <property type="match status" value="1"/>
</dbReference>
<evidence type="ECO:0000313" key="4">
    <source>
        <dbReference type="Proteomes" id="UP000468928"/>
    </source>
</evidence>
<dbReference type="GO" id="GO:0016020">
    <property type="term" value="C:membrane"/>
    <property type="evidence" value="ECO:0007669"/>
    <property type="project" value="TreeGrafter"/>
</dbReference>
<dbReference type="PANTHER" id="PTHR43798">
    <property type="entry name" value="MONOACYLGLYCEROL LIPASE"/>
    <property type="match status" value="1"/>
</dbReference>
<dbReference type="InterPro" id="IPR000073">
    <property type="entry name" value="AB_hydrolase_1"/>
</dbReference>
<dbReference type="InterPro" id="IPR050266">
    <property type="entry name" value="AB_hydrolase_sf"/>
</dbReference>